<evidence type="ECO:0000313" key="2">
    <source>
        <dbReference type="Proteomes" id="UP000053480"/>
    </source>
</evidence>
<accession>A0ACC6TL93</accession>
<dbReference type="EMBL" id="JZWS03000001">
    <property type="protein sequence ID" value="MEW9490611.1"/>
    <property type="molecule type" value="Genomic_DNA"/>
</dbReference>
<name>A0ACC6TL93_9CREN</name>
<sequence length="236" mass="26871">MENLQRTKLISIVIPTYNERDNVVSLVKEILSKVQGNIIVVDDDSQDKTAEAVMSLNLSNVKIFVRKNERGLGSALRFGLLKALELGSSYAVTMDADFSHDPTYLKPLIEKAVEGYDLVIGSRYVKGGRIENWPLSRRLISKGANFMVRLLLKSSIHDNTSNYRVYSRQAIEKVLECDSADGYEFQICAVYQVLKNRLKVAEVPIVFKDRERGQSKLNFKEIVKWLNYVLKLYLSS</sequence>
<protein>
    <submittedName>
        <fullName evidence="1">Polyprenol monophosphomannose synthase</fullName>
    </submittedName>
</protein>
<comment type="caution">
    <text evidence="1">The sequence shown here is derived from an EMBL/GenBank/DDBJ whole genome shotgun (WGS) entry which is preliminary data.</text>
</comment>
<organism evidence="1 2">
    <name type="scientific">Candidatus Aramenus sulfurataquae</name>
    <dbReference type="NCBI Taxonomy" id="1326980"/>
    <lineage>
        <taxon>Archaea</taxon>
        <taxon>Thermoproteota</taxon>
        <taxon>Thermoprotei</taxon>
        <taxon>Sulfolobales</taxon>
        <taxon>Sulfolobaceae</taxon>
        <taxon>Candidatus Aramenus</taxon>
    </lineage>
</organism>
<proteinExistence type="predicted"/>
<evidence type="ECO:0000313" key="1">
    <source>
        <dbReference type="EMBL" id="MEW9490611.1"/>
    </source>
</evidence>
<gene>
    <name evidence="1" type="ORF">TQ35_0000080</name>
</gene>
<reference evidence="1" key="1">
    <citation type="submission" date="2024-07" db="EMBL/GenBank/DDBJ databases">
        <title>Metagenome and Metagenome-Assembled Genomes of Archaea from a hot spring from the geothermal field of Los Azufres, Mexico.</title>
        <authorList>
            <person name="Marin-Paredes R."/>
            <person name="Martinez-Romero E."/>
            <person name="Servin-Garciduenas L.E."/>
        </authorList>
    </citation>
    <scope>NUCLEOTIDE SEQUENCE</scope>
    <source>
        <strain evidence="1">AZ1-454</strain>
    </source>
</reference>
<dbReference type="Proteomes" id="UP000053480">
    <property type="component" value="Unassembled WGS sequence"/>
</dbReference>